<reference evidence="3 4" key="1">
    <citation type="submission" date="2022-07" db="EMBL/GenBank/DDBJ databases">
        <title>Methylomonas rivi sp. nov., Methylomonas rosea sp. nov., Methylomonas aureus sp. nov. and Methylomonas subterranea sp. nov., four novel methanotrophs isolated from a freshwater creek and the deep terrestrial subsurface.</title>
        <authorList>
            <person name="Abin C."/>
            <person name="Sankaranarayanan K."/>
            <person name="Garner C."/>
            <person name="Sindelar R."/>
            <person name="Kotary K."/>
            <person name="Garner R."/>
            <person name="Barclay S."/>
            <person name="Lawson P."/>
            <person name="Krumholz L."/>
        </authorList>
    </citation>
    <scope>NUCLEOTIDE SEQUENCE [LARGE SCALE GENOMIC DNA]</scope>
    <source>
        <strain evidence="3 4">SURF-1</strain>
    </source>
</reference>
<name>A0ABT1UKN5_9GAMM</name>
<dbReference type="PANTHER" id="PTHR36453">
    <property type="entry name" value="SECRETED PROTEIN-RELATED"/>
    <property type="match status" value="1"/>
</dbReference>
<dbReference type="InterPro" id="IPR011050">
    <property type="entry name" value="Pectin_lyase_fold/virulence"/>
</dbReference>
<comment type="caution">
    <text evidence="3">The sequence shown here is derived from an EMBL/GenBank/DDBJ whole genome shotgun (WGS) entry which is preliminary data.</text>
</comment>
<feature type="domain" description="Right handed beta helix" evidence="2">
    <location>
        <begin position="434"/>
        <end position="578"/>
    </location>
</feature>
<gene>
    <name evidence="3" type="ORF">NP603_16875</name>
</gene>
<dbReference type="SMART" id="SM00710">
    <property type="entry name" value="PbH1"/>
    <property type="match status" value="7"/>
</dbReference>
<evidence type="ECO:0000256" key="1">
    <source>
        <dbReference type="SAM" id="MobiDB-lite"/>
    </source>
</evidence>
<evidence type="ECO:0000259" key="2">
    <source>
        <dbReference type="Pfam" id="PF13229"/>
    </source>
</evidence>
<dbReference type="PANTHER" id="PTHR36453:SF1">
    <property type="entry name" value="RIGHT HANDED BETA HELIX DOMAIN-CONTAINING PROTEIN"/>
    <property type="match status" value="1"/>
</dbReference>
<dbReference type="InterPro" id="IPR006626">
    <property type="entry name" value="PbH1"/>
</dbReference>
<accession>A0ABT1UKN5</accession>
<dbReference type="Proteomes" id="UP001524569">
    <property type="component" value="Unassembled WGS sequence"/>
</dbReference>
<evidence type="ECO:0000313" key="3">
    <source>
        <dbReference type="EMBL" id="MCQ8182799.1"/>
    </source>
</evidence>
<keyword evidence="4" id="KW-1185">Reference proteome</keyword>
<sequence length="728" mass="80898">MSPKNQANLPNDCNRDGTKPPRNSLRFGTAPANQTKPIKLVLMSGLLCHCSLALSVDFYVSTAGSDQADGMSAAAEAGGARGPFFSLSRAQQAIREQKTQNRFNEPITVHIQPGIYSLPRALTFDIRDTGFADRPIRWQGEGSPVIISAGVSLNDCTPDQPPMWSCNVKDQAFTGLKYRETHRKQGAVPGFELFVNNRALHLARWPNSDWAHVKIPFDDNTRFSSFEPLPKFENNPPSQVQAHIFAGNDWYDQYIGVNSTDVSNNTLKLANKTAYKLGSGRRFYLQNIKTELDAPGEWFYDRNEDKILFIPIDSANPDQITASYLPSLLTLDGVHHLSFSHMSFRYSTEHAIKINKSEHLDFTDIEVNNIGGKAIELKNSSHVTIADSHIHDTGEGGILLSGGDRTTLHPAENIAHNNRIHDFGRVIMTYMPAIELAGVGNRATHNLVADAPGSGILVSGNDHVIEKNEIHHVCEQASDCGAIYSGRDWTYHGNIIRHNSIHDLFGYGLKKVDISQNTFSYARPDGVRAIYLDDEVSGFSVIGNLLYNPGMIGIQLGGGRHTTIENNIIVTDKYAIIVDQRLPSAEIKRRLAEIPYRSPIWSNKYPALAAPMHNENWPENNRIVRNILITTANNWGLRYRMPDSSNDISSNLVWNTSGPFKITYEILDSSKKRDGALWTEWVGEGIEKNSVEADPCLTITGNIPKFCPDTPTKKISFQALPEDIGLIK</sequence>
<dbReference type="InterPro" id="IPR039448">
    <property type="entry name" value="Beta_helix"/>
</dbReference>
<organism evidence="3 4">
    <name type="scientific">Methylomonas aurea</name>
    <dbReference type="NCBI Taxonomy" id="2952224"/>
    <lineage>
        <taxon>Bacteria</taxon>
        <taxon>Pseudomonadati</taxon>
        <taxon>Pseudomonadota</taxon>
        <taxon>Gammaproteobacteria</taxon>
        <taxon>Methylococcales</taxon>
        <taxon>Methylococcaceae</taxon>
        <taxon>Methylomonas</taxon>
    </lineage>
</organism>
<proteinExistence type="predicted"/>
<feature type="compositionally biased region" description="Polar residues" evidence="1">
    <location>
        <begin position="1"/>
        <end position="11"/>
    </location>
</feature>
<dbReference type="EMBL" id="JANIBM010000028">
    <property type="protein sequence ID" value="MCQ8182799.1"/>
    <property type="molecule type" value="Genomic_DNA"/>
</dbReference>
<protein>
    <submittedName>
        <fullName evidence="3">Right-handed parallel beta-helix repeat-containing protein</fullName>
    </submittedName>
</protein>
<feature type="domain" description="Right handed beta helix" evidence="2">
    <location>
        <begin position="332"/>
        <end position="409"/>
    </location>
</feature>
<evidence type="ECO:0000313" key="4">
    <source>
        <dbReference type="Proteomes" id="UP001524569"/>
    </source>
</evidence>
<feature type="region of interest" description="Disordered" evidence="1">
    <location>
        <begin position="1"/>
        <end position="30"/>
    </location>
</feature>
<dbReference type="InterPro" id="IPR012334">
    <property type="entry name" value="Pectin_lyas_fold"/>
</dbReference>
<dbReference type="Pfam" id="PF13229">
    <property type="entry name" value="Beta_helix"/>
    <property type="match status" value="2"/>
</dbReference>
<dbReference type="Gene3D" id="2.160.20.10">
    <property type="entry name" value="Single-stranded right-handed beta-helix, Pectin lyase-like"/>
    <property type="match status" value="3"/>
</dbReference>
<dbReference type="RefSeq" id="WP_256612060.1">
    <property type="nucleotide sequence ID" value="NZ_JANIBM010000028.1"/>
</dbReference>
<dbReference type="SUPFAM" id="SSF51126">
    <property type="entry name" value="Pectin lyase-like"/>
    <property type="match status" value="1"/>
</dbReference>